<dbReference type="SMART" id="SM00849">
    <property type="entry name" value="Lactamase_B"/>
    <property type="match status" value="1"/>
</dbReference>
<dbReference type="AlphaFoldDB" id="A0A934INS9"/>
<sequence length="297" mass="32468">MYTKVSPSRGSGSPRVIGFYEPDTGSCQYICIDEATRDAVVIDVVQEFDPRSATTRFDSAAWALDTIAGEGLNLSLILDTHPHADHLMAAAWLKEKTGVPMAIGEKVKEIATLWSDLYNLPDAFDPTRDFDRLFADGDTFMVGSLPAKVILSPGHTLGSITYVIGDAIFAHDTFMQPDAGTSRADFPGGSAAVLYDSLMQILKEPDDSRIFVGHDYGTKTRQDAAWESTVAEQRAKNSHIGGGVSKADYVTVRETRDAKLPLPDRMLHALQCNLRGGRLPDPESDGHSYFKIPANRF</sequence>
<reference evidence="3" key="1">
    <citation type="submission" date="2020-12" db="EMBL/GenBank/DDBJ databases">
        <title>Bacterial taxonomy.</title>
        <authorList>
            <person name="Pan X."/>
        </authorList>
    </citation>
    <scope>NUCLEOTIDE SEQUENCE</scope>
    <source>
        <strain evidence="3">B2012</strain>
    </source>
</reference>
<dbReference type="Gene3D" id="3.60.15.10">
    <property type="entry name" value="Ribonuclease Z/Hydroxyacylglutathione hydrolase-like"/>
    <property type="match status" value="1"/>
</dbReference>
<proteinExistence type="predicted"/>
<evidence type="ECO:0000259" key="2">
    <source>
        <dbReference type="SMART" id="SM00849"/>
    </source>
</evidence>
<evidence type="ECO:0000313" key="3">
    <source>
        <dbReference type="EMBL" id="MBJ3775985.1"/>
    </source>
</evidence>
<dbReference type="GO" id="GO:0046872">
    <property type="term" value="F:metal ion binding"/>
    <property type="evidence" value="ECO:0007669"/>
    <property type="project" value="UniProtKB-KW"/>
</dbReference>
<organism evidence="3 4">
    <name type="scientific">Acuticoccus mangrovi</name>
    <dbReference type="NCBI Taxonomy" id="2796142"/>
    <lineage>
        <taxon>Bacteria</taxon>
        <taxon>Pseudomonadati</taxon>
        <taxon>Pseudomonadota</taxon>
        <taxon>Alphaproteobacteria</taxon>
        <taxon>Hyphomicrobiales</taxon>
        <taxon>Amorphaceae</taxon>
        <taxon>Acuticoccus</taxon>
    </lineage>
</organism>
<dbReference type="InterPro" id="IPR001279">
    <property type="entry name" value="Metallo-B-lactamas"/>
</dbReference>
<keyword evidence="1" id="KW-0479">Metal-binding</keyword>
<dbReference type="PANTHER" id="PTHR43084:SF1">
    <property type="entry name" value="PERSULFIDE DIOXYGENASE ETHE1, MITOCHONDRIAL"/>
    <property type="match status" value="1"/>
</dbReference>
<dbReference type="SUPFAM" id="SSF56281">
    <property type="entry name" value="Metallo-hydrolase/oxidoreductase"/>
    <property type="match status" value="1"/>
</dbReference>
<keyword evidence="4" id="KW-1185">Reference proteome</keyword>
<dbReference type="InterPro" id="IPR044528">
    <property type="entry name" value="POD-like_MBL-fold"/>
</dbReference>
<name>A0A934INS9_9HYPH</name>
<dbReference type="Pfam" id="PF00753">
    <property type="entry name" value="Lactamase_B"/>
    <property type="match status" value="1"/>
</dbReference>
<dbReference type="Proteomes" id="UP000609531">
    <property type="component" value="Unassembled WGS sequence"/>
</dbReference>
<protein>
    <submittedName>
        <fullName evidence="3">MBL fold metallo-hydrolase</fullName>
    </submittedName>
</protein>
<dbReference type="InterPro" id="IPR051682">
    <property type="entry name" value="Mito_Persulfide_Diox"/>
</dbReference>
<dbReference type="GO" id="GO:0050313">
    <property type="term" value="F:sulfur dioxygenase activity"/>
    <property type="evidence" value="ECO:0007669"/>
    <property type="project" value="InterPro"/>
</dbReference>
<accession>A0A934INS9</accession>
<feature type="domain" description="Metallo-beta-lactamase" evidence="2">
    <location>
        <begin position="24"/>
        <end position="214"/>
    </location>
</feature>
<comment type="caution">
    <text evidence="3">The sequence shown here is derived from an EMBL/GenBank/DDBJ whole genome shotgun (WGS) entry which is preliminary data.</text>
</comment>
<dbReference type="PANTHER" id="PTHR43084">
    <property type="entry name" value="PERSULFIDE DIOXYGENASE ETHE1"/>
    <property type="match status" value="1"/>
</dbReference>
<evidence type="ECO:0000313" key="4">
    <source>
        <dbReference type="Proteomes" id="UP000609531"/>
    </source>
</evidence>
<evidence type="ECO:0000256" key="1">
    <source>
        <dbReference type="ARBA" id="ARBA00022723"/>
    </source>
</evidence>
<dbReference type="InterPro" id="IPR036866">
    <property type="entry name" value="RibonucZ/Hydroxyglut_hydro"/>
</dbReference>
<dbReference type="CDD" id="cd07724">
    <property type="entry name" value="POD-like_MBL-fold"/>
    <property type="match status" value="1"/>
</dbReference>
<dbReference type="RefSeq" id="WP_198881877.1">
    <property type="nucleotide sequence ID" value="NZ_JAEKJA010000007.1"/>
</dbReference>
<dbReference type="GO" id="GO:0006749">
    <property type="term" value="P:glutathione metabolic process"/>
    <property type="evidence" value="ECO:0007669"/>
    <property type="project" value="InterPro"/>
</dbReference>
<dbReference type="EMBL" id="JAEKJA010000007">
    <property type="protein sequence ID" value="MBJ3775985.1"/>
    <property type="molecule type" value="Genomic_DNA"/>
</dbReference>
<dbReference type="GO" id="GO:0070813">
    <property type="term" value="P:hydrogen sulfide metabolic process"/>
    <property type="evidence" value="ECO:0007669"/>
    <property type="project" value="TreeGrafter"/>
</dbReference>
<gene>
    <name evidence="3" type="ORF">JCR33_09825</name>
</gene>